<keyword evidence="1" id="KW-1133">Transmembrane helix</keyword>
<dbReference type="Pfam" id="PF13349">
    <property type="entry name" value="DUF4097"/>
    <property type="match status" value="1"/>
</dbReference>
<accession>A0AAU8IFG1</accession>
<proteinExistence type="predicted"/>
<dbReference type="RefSeq" id="WP_353948290.1">
    <property type="nucleotide sequence ID" value="NZ_CP159510.1"/>
</dbReference>
<dbReference type="EMBL" id="CP159510">
    <property type="protein sequence ID" value="XCJ16952.1"/>
    <property type="molecule type" value="Genomic_DNA"/>
</dbReference>
<feature type="domain" description="DUF4097" evidence="2">
    <location>
        <begin position="47"/>
        <end position="312"/>
    </location>
</feature>
<reference evidence="3" key="1">
    <citation type="submission" date="2024-06" db="EMBL/GenBank/DDBJ databases">
        <authorList>
            <person name="Fan A."/>
            <person name="Zhang F.Y."/>
            <person name="Zhang L."/>
        </authorList>
    </citation>
    <scope>NUCLEOTIDE SEQUENCE</scope>
    <source>
        <strain evidence="3">Y61</strain>
    </source>
</reference>
<organism evidence="3">
    <name type="scientific">Sporolactobacillus sp. Y61</name>
    <dbReference type="NCBI Taxonomy" id="3160863"/>
    <lineage>
        <taxon>Bacteria</taxon>
        <taxon>Bacillati</taxon>
        <taxon>Bacillota</taxon>
        <taxon>Bacilli</taxon>
        <taxon>Bacillales</taxon>
        <taxon>Sporolactobacillaceae</taxon>
        <taxon>Sporolactobacillus</taxon>
    </lineage>
</organism>
<protein>
    <submittedName>
        <fullName evidence="3">DUF4097 family beta strand repeat-containing protein</fullName>
    </submittedName>
</protein>
<keyword evidence="1" id="KW-0812">Transmembrane</keyword>
<evidence type="ECO:0000313" key="3">
    <source>
        <dbReference type="EMBL" id="XCJ16952.1"/>
    </source>
</evidence>
<evidence type="ECO:0000256" key="1">
    <source>
        <dbReference type="SAM" id="Phobius"/>
    </source>
</evidence>
<name>A0AAU8IFG1_9BACL</name>
<keyword evidence="1" id="KW-0472">Membrane</keyword>
<dbReference type="AlphaFoldDB" id="A0AAU8IFG1"/>
<gene>
    <name evidence="3" type="ORF">ABNN70_15325</name>
</gene>
<sequence length="314" mass="33768">MRKFIYAALGMILIGIIGVAMILLSTDLLDFEKTDAQKKTADSQDLSEIQVDAGSLDVTVEKTTGRTLTAEIQGWGNGQMTRRTKLEMQRHGQALHILADQNPQFFAFSFGWKKLVVKVPAQLYQSITVHSGSGDVSVQSLRANDLSVTTNSGDITAENNQAPGSFTAKASSGDIVLKQTRALDQVSVTTRSGDIDLTGFVAGHSYVNASSGDITVRNFSGDLSARADAGDLVLKSERLSGNLSAEASSGDVIIGFNQDPDSLTLDYRGRSGEGIVMTKGLLYKEKSEDLIIGRKGNGKYHIKVRTNSGDFVLR</sequence>
<dbReference type="Gene3D" id="2.160.20.120">
    <property type="match status" value="1"/>
</dbReference>
<feature type="transmembrane region" description="Helical" evidence="1">
    <location>
        <begin position="6"/>
        <end position="29"/>
    </location>
</feature>
<dbReference type="PANTHER" id="PTHR34094">
    <property type="match status" value="1"/>
</dbReference>
<evidence type="ECO:0000259" key="2">
    <source>
        <dbReference type="Pfam" id="PF13349"/>
    </source>
</evidence>
<dbReference type="InterPro" id="IPR025164">
    <property type="entry name" value="Toastrack_DUF4097"/>
</dbReference>
<dbReference type="PANTHER" id="PTHR34094:SF1">
    <property type="entry name" value="PROTEIN FAM185A"/>
    <property type="match status" value="1"/>
</dbReference>